<dbReference type="Proteomes" id="UP000238153">
    <property type="component" value="Unassembled WGS sequence"/>
</dbReference>
<comment type="similarity">
    <text evidence="3">Belongs to the AB hydrolase superfamily. MenH family.</text>
</comment>
<protein>
    <recommendedName>
        <fullName evidence="3">Putative 2-succinyl-6-hydroxy-2,4-cyclohexadiene-1-carboxylate synthase</fullName>
        <shortName evidence="3">SHCHC synthase</shortName>
        <ecNumber evidence="3">4.2.99.20</ecNumber>
    </recommendedName>
</protein>
<reference evidence="6 7" key="1">
    <citation type="submission" date="2017-11" db="EMBL/GenBank/DDBJ databases">
        <authorList>
            <person name="Founou R.C."/>
            <person name="Founou L."/>
            <person name="Allam M."/>
            <person name="Ismail A."/>
            <person name="Essack S.Y."/>
        </authorList>
    </citation>
    <scope>NUCLEOTIDE SEQUENCE [LARGE SCALE GENOMIC DNA]</scope>
    <source>
        <strain evidence="6 7">G811N2B1</strain>
    </source>
</reference>
<proteinExistence type="inferred from homology"/>
<dbReference type="EC" id="4.2.99.20" evidence="3"/>
<reference evidence="5 8" key="2">
    <citation type="submission" date="2023-08" db="EMBL/GenBank/DDBJ databases">
        <title>Genomic surveillance of Staphylococcus haemolyticus neonatal outbreak in southern France.</title>
        <authorList>
            <person name="Magnan C."/>
            <person name="Morsli M."/>
            <person name="Thiery B."/>
            <person name="Salipante F."/>
            <person name="Attar J."/>
            <person name="Massimo D.M."/>
            <person name="Ory J."/>
            <person name="Pantel A."/>
            <person name="Lavigne J.-P."/>
        </authorList>
    </citation>
    <scope>NUCLEOTIDE SEQUENCE [LARGE SCALE GENOMIC DNA]</scope>
    <source>
        <strain evidence="5 8">NSH026</strain>
    </source>
</reference>
<gene>
    <name evidence="3 6" type="primary">menH</name>
    <name evidence="6" type="ORF">CV019_07185</name>
    <name evidence="5" type="ORF">RO950_09840</name>
</gene>
<dbReference type="Pfam" id="PF00561">
    <property type="entry name" value="Abhydrolase_1"/>
    <property type="match status" value="1"/>
</dbReference>
<evidence type="ECO:0000259" key="4">
    <source>
        <dbReference type="Pfam" id="PF00561"/>
    </source>
</evidence>
<keyword evidence="1 3" id="KW-0474">Menaquinone biosynthesis</keyword>
<evidence type="ECO:0000313" key="5">
    <source>
        <dbReference type="EMBL" id="MDT4287283.1"/>
    </source>
</evidence>
<dbReference type="Gene3D" id="3.40.50.1820">
    <property type="entry name" value="alpha/beta hydrolase"/>
    <property type="match status" value="1"/>
</dbReference>
<dbReference type="KEGG" id="shh:ShL2_01781"/>
<evidence type="ECO:0000313" key="6">
    <source>
        <dbReference type="EMBL" id="PPJ74736.1"/>
    </source>
</evidence>
<dbReference type="OMA" id="LNDWYQQ"/>
<sequence length="267" mass="30703">MLHYNFYQSQNNSNQLLVLLHGFISDSRTFNDDVQYFSQEANVLTIDLPGHGQDQSPIDVTWDFPYITTQLDELLDIYKSYDITLLGYSMGGRVALYYAVYGKCSLSKLIIESSSPGIKDENNRHERQQIDAARAKVLDIAGLEVFVNDWEKLPLFYTQYELDKDKKSAIREMRLSQDPHKLAKALRDYGTGQMPNLWEQIGNIQIPCFILTGELDQKFVKTGQAMNKGMKYSQIHIFSNVGHTIHVEDKAEFDTIVLVFLKEEQND</sequence>
<comment type="caution">
    <text evidence="6">The sequence shown here is derived from an EMBL/GenBank/DDBJ whole genome shotgun (WGS) entry which is preliminary data.</text>
</comment>
<dbReference type="Proteomes" id="UP001269271">
    <property type="component" value="Unassembled WGS sequence"/>
</dbReference>
<organism evidence="6 7">
    <name type="scientific">Staphylococcus haemolyticus</name>
    <dbReference type="NCBI Taxonomy" id="1283"/>
    <lineage>
        <taxon>Bacteria</taxon>
        <taxon>Bacillati</taxon>
        <taxon>Bacillota</taxon>
        <taxon>Bacilli</taxon>
        <taxon>Bacillales</taxon>
        <taxon>Staphylococcaceae</taxon>
        <taxon>Staphylococcus</taxon>
    </lineage>
</organism>
<dbReference type="PANTHER" id="PTHR42916">
    <property type="entry name" value="2-SUCCINYL-5-ENOLPYRUVYL-6-HYDROXY-3-CYCLOHEXENE-1-CARBOXYLATE SYNTHASE"/>
    <property type="match status" value="1"/>
</dbReference>
<evidence type="ECO:0000256" key="2">
    <source>
        <dbReference type="ARBA" id="ARBA00023239"/>
    </source>
</evidence>
<keyword evidence="2 3" id="KW-0456">Lyase</keyword>
<dbReference type="GO" id="GO:0009234">
    <property type="term" value="P:menaquinone biosynthetic process"/>
    <property type="evidence" value="ECO:0007669"/>
    <property type="project" value="UniProtKB-UniRule"/>
</dbReference>
<name>A0A2A1K5E7_STAHA</name>
<dbReference type="NCBIfam" id="TIGR03695">
    <property type="entry name" value="menH_SHCHC"/>
    <property type="match status" value="1"/>
</dbReference>
<evidence type="ECO:0000256" key="1">
    <source>
        <dbReference type="ARBA" id="ARBA00022428"/>
    </source>
</evidence>
<comment type="pathway">
    <text evidence="3">Quinol/quinone metabolism; menaquinone biosynthesis.</text>
</comment>
<comment type="function">
    <text evidence="3">Catalyzes a proton abstraction reaction that results in 2,5-elimination of pyruvate from 2-succinyl-5-enolpyruvyl-6-hydroxy-3-cyclohexene-1-carboxylate (SEPHCHC) and the formation of 2-succinyl-6-hydroxy-2,4-cyclohexadiene-1-carboxylate (SHCHC).</text>
</comment>
<dbReference type="AlphaFoldDB" id="A0A2A1K5E7"/>
<dbReference type="InterPro" id="IPR022485">
    <property type="entry name" value="SHCHC_synthase_MenH"/>
</dbReference>
<dbReference type="GO" id="GO:0070205">
    <property type="term" value="F:2-succinyl-6-hydroxy-2,4-cyclohexadiene-1-carboxylate synthase activity"/>
    <property type="evidence" value="ECO:0007669"/>
    <property type="project" value="UniProtKB-UniRule"/>
</dbReference>
<dbReference type="InterPro" id="IPR000073">
    <property type="entry name" value="AB_hydrolase_1"/>
</dbReference>
<comment type="subunit">
    <text evidence="3">Monomer.</text>
</comment>
<comment type="catalytic activity">
    <reaction evidence="3">
        <text>5-enolpyruvoyl-6-hydroxy-2-succinyl-cyclohex-3-ene-1-carboxylate = (1R,6R)-6-hydroxy-2-succinyl-cyclohexa-2,4-diene-1-carboxylate + pyruvate</text>
        <dbReference type="Rhea" id="RHEA:25597"/>
        <dbReference type="ChEBI" id="CHEBI:15361"/>
        <dbReference type="ChEBI" id="CHEBI:58689"/>
        <dbReference type="ChEBI" id="CHEBI:58818"/>
        <dbReference type="EC" id="4.2.99.20"/>
    </reaction>
</comment>
<dbReference type="UniPathway" id="UPA00079"/>
<dbReference type="UniPathway" id="UPA01057">
    <property type="reaction ID" value="UER00900"/>
</dbReference>
<comment type="pathway">
    <text evidence="3">Quinol/quinone metabolism; 1,4-dihydroxy-2-naphthoate biosynthesis; 1,4-dihydroxy-2-naphthoate from chorismate: step 3/7.</text>
</comment>
<evidence type="ECO:0000313" key="8">
    <source>
        <dbReference type="Proteomes" id="UP001269271"/>
    </source>
</evidence>
<dbReference type="EMBL" id="PGWX01000296">
    <property type="protein sequence ID" value="PPJ74736.1"/>
    <property type="molecule type" value="Genomic_DNA"/>
</dbReference>
<dbReference type="STRING" id="1283.ShL2_01781"/>
<dbReference type="RefSeq" id="WP_011276188.1">
    <property type="nucleotide sequence ID" value="NZ_BKAY01000025.1"/>
</dbReference>
<dbReference type="EMBL" id="JAVSOO010000027">
    <property type="protein sequence ID" value="MDT4287283.1"/>
    <property type="molecule type" value="Genomic_DNA"/>
</dbReference>
<dbReference type="GeneID" id="93781280"/>
<dbReference type="HAMAP" id="MF_01660">
    <property type="entry name" value="MenH"/>
    <property type="match status" value="1"/>
</dbReference>
<keyword evidence="8" id="KW-1185">Reference proteome</keyword>
<feature type="domain" description="AB hydrolase-1" evidence="4">
    <location>
        <begin position="16"/>
        <end position="249"/>
    </location>
</feature>
<accession>A0A2A1K5E7</accession>
<dbReference type="PANTHER" id="PTHR42916:SF1">
    <property type="entry name" value="PROTEIN PHYLLO, CHLOROPLASTIC"/>
    <property type="match status" value="1"/>
</dbReference>
<dbReference type="SUPFAM" id="SSF53474">
    <property type="entry name" value="alpha/beta-Hydrolases"/>
    <property type="match status" value="1"/>
</dbReference>
<dbReference type="InterPro" id="IPR029058">
    <property type="entry name" value="AB_hydrolase_fold"/>
</dbReference>
<evidence type="ECO:0000313" key="7">
    <source>
        <dbReference type="Proteomes" id="UP000238153"/>
    </source>
</evidence>
<evidence type="ECO:0000256" key="3">
    <source>
        <dbReference type="HAMAP-Rule" id="MF_01660"/>
    </source>
</evidence>